<evidence type="ECO:0000313" key="11">
    <source>
        <dbReference type="Proteomes" id="UP000244450"/>
    </source>
</evidence>
<dbReference type="OrthoDB" id="9768177at2"/>
<dbReference type="Gene3D" id="2.170.130.10">
    <property type="entry name" value="TonB-dependent receptor, plug domain"/>
    <property type="match status" value="1"/>
</dbReference>
<keyword evidence="6 7" id="KW-0998">Cell outer membrane</keyword>
<dbReference type="NCBIfam" id="TIGR04056">
    <property type="entry name" value="OMP_RagA_SusC"/>
    <property type="match status" value="1"/>
</dbReference>
<dbReference type="InterPro" id="IPR037066">
    <property type="entry name" value="Plug_dom_sf"/>
</dbReference>
<reference evidence="10 11" key="1">
    <citation type="submission" date="2018-04" db="EMBL/GenBank/DDBJ databases">
        <title>Chitinophaga fuyangensis sp. nov., isolated from soil in a chemical factory.</title>
        <authorList>
            <person name="Chen K."/>
        </authorList>
    </citation>
    <scope>NUCLEOTIDE SEQUENCE [LARGE SCALE GENOMIC DNA]</scope>
    <source>
        <strain evidence="10 11">LY-1</strain>
    </source>
</reference>
<proteinExistence type="inferred from homology"/>
<feature type="domain" description="TonB-dependent receptor plug" evidence="9">
    <location>
        <begin position="115"/>
        <end position="221"/>
    </location>
</feature>
<keyword evidence="11" id="KW-1185">Reference proteome</keyword>
<dbReference type="InterPro" id="IPR012910">
    <property type="entry name" value="Plug_dom"/>
</dbReference>
<dbReference type="InterPro" id="IPR039426">
    <property type="entry name" value="TonB-dep_rcpt-like"/>
</dbReference>
<dbReference type="SUPFAM" id="SSF49464">
    <property type="entry name" value="Carboxypeptidase regulatory domain-like"/>
    <property type="match status" value="1"/>
</dbReference>
<keyword evidence="5 7" id="KW-0472">Membrane</keyword>
<evidence type="ECO:0000256" key="5">
    <source>
        <dbReference type="ARBA" id="ARBA00023136"/>
    </source>
</evidence>
<dbReference type="NCBIfam" id="TIGR04057">
    <property type="entry name" value="SusC_RagA_signa"/>
    <property type="match status" value="1"/>
</dbReference>
<dbReference type="FunFam" id="2.170.130.10:FF:000008">
    <property type="entry name" value="SusC/RagA family TonB-linked outer membrane protein"/>
    <property type="match status" value="1"/>
</dbReference>
<dbReference type="InterPro" id="IPR023997">
    <property type="entry name" value="TonB-dep_OMP_SusC/RagA_CS"/>
</dbReference>
<dbReference type="AlphaFoldDB" id="A0A2T7BIH9"/>
<dbReference type="InterPro" id="IPR008969">
    <property type="entry name" value="CarboxyPept-like_regulatory"/>
</dbReference>
<evidence type="ECO:0000256" key="3">
    <source>
        <dbReference type="ARBA" id="ARBA00022452"/>
    </source>
</evidence>
<keyword evidence="4 7" id="KW-0812">Transmembrane</keyword>
<organism evidence="10 11">
    <name type="scientific">Chitinophaga parva</name>
    <dbReference type="NCBI Taxonomy" id="2169414"/>
    <lineage>
        <taxon>Bacteria</taxon>
        <taxon>Pseudomonadati</taxon>
        <taxon>Bacteroidota</taxon>
        <taxon>Chitinophagia</taxon>
        <taxon>Chitinophagales</taxon>
        <taxon>Chitinophagaceae</taxon>
        <taxon>Chitinophaga</taxon>
    </lineage>
</organism>
<dbReference type="EMBL" id="QCYK01000002">
    <property type="protein sequence ID" value="PUZ26087.1"/>
    <property type="molecule type" value="Genomic_DNA"/>
</dbReference>
<dbReference type="Pfam" id="PF13715">
    <property type="entry name" value="CarbopepD_reg_2"/>
    <property type="match status" value="1"/>
</dbReference>
<evidence type="ECO:0000256" key="4">
    <source>
        <dbReference type="ARBA" id="ARBA00022692"/>
    </source>
</evidence>
<dbReference type="RefSeq" id="WP_108687924.1">
    <property type="nucleotide sequence ID" value="NZ_QCYK01000002.1"/>
</dbReference>
<name>A0A2T7BIH9_9BACT</name>
<evidence type="ECO:0000256" key="7">
    <source>
        <dbReference type="PROSITE-ProRule" id="PRU01360"/>
    </source>
</evidence>
<keyword evidence="2 7" id="KW-0813">Transport</keyword>
<dbReference type="Gene3D" id="2.40.170.20">
    <property type="entry name" value="TonB-dependent receptor, beta-barrel domain"/>
    <property type="match status" value="1"/>
</dbReference>
<dbReference type="InterPro" id="IPR023996">
    <property type="entry name" value="TonB-dep_OMP_SusC/RagA"/>
</dbReference>
<evidence type="ECO:0000256" key="1">
    <source>
        <dbReference type="ARBA" id="ARBA00004571"/>
    </source>
</evidence>
<keyword evidence="8" id="KW-0732">Signal</keyword>
<evidence type="ECO:0000313" key="10">
    <source>
        <dbReference type="EMBL" id="PUZ26087.1"/>
    </source>
</evidence>
<dbReference type="Pfam" id="PF07715">
    <property type="entry name" value="Plug"/>
    <property type="match status" value="1"/>
</dbReference>
<feature type="chain" id="PRO_5015413143" description="TonB-dependent receptor plug domain-containing protein" evidence="8">
    <location>
        <begin position="20"/>
        <end position="1006"/>
    </location>
</feature>
<dbReference type="PROSITE" id="PS52016">
    <property type="entry name" value="TONB_DEPENDENT_REC_3"/>
    <property type="match status" value="1"/>
</dbReference>
<accession>A0A2T7BIH9</accession>
<evidence type="ECO:0000256" key="2">
    <source>
        <dbReference type="ARBA" id="ARBA00022448"/>
    </source>
</evidence>
<evidence type="ECO:0000256" key="8">
    <source>
        <dbReference type="SAM" id="SignalP"/>
    </source>
</evidence>
<comment type="subcellular location">
    <subcellularLocation>
        <location evidence="1 7">Cell outer membrane</location>
        <topology evidence="1 7">Multi-pass membrane protein</topology>
    </subcellularLocation>
</comment>
<protein>
    <recommendedName>
        <fullName evidence="9">TonB-dependent receptor plug domain-containing protein</fullName>
    </recommendedName>
</protein>
<comment type="caution">
    <text evidence="10">The sequence shown here is derived from an EMBL/GenBank/DDBJ whole genome shotgun (WGS) entry which is preliminary data.</text>
</comment>
<sequence>MKRLLTLILLAAGAMHAYAQQRPLIRGRVVDENNKPLPGATVRLKSTNTSVPTDSAGNFQLSPGDQTAPVLTISFVGYASADYTVGSRSFVEAHLQPDLRNLSDVVVVGYGTQRKRDVTGATSTVKADEIAKRPLTRVEQALQGTTSGVTVASTSGQPGVGLSVRIRGVNSITGSNEPLYVIDGYIGGSIESLNPNDIESLEILKDASSAAIYGSRGSNGVVLITTKSGREGKPKVDFSSWFTKSEMPKELKLMNAYDFARTVNAQYAASGQPAGFSDERLAELKKTPGTDWQRELHTKPLSQNFQLGVSGGAPNVKYLFSMNYLDQPGLIINQYYRRATLRSNVDVRINDKIDLKVNVAAVLPKNRNTQYPGDLVDPFTQATEWDPTTPVRDPATGKYNLNAPFASIQINPVAQAANQAVDVTSTDVTGTATLNYRIIPHLTFTSTNAYELQYSLTQSLFGPETSAGLAGKDNASQNTNRFRSYLNSNFLTYKNTWGDHSVTVTALYEQQNRLNLATGANSNNLASYSLGYYNLGLGKVQFASSGYWQDALQSYMGRVNYSFKDRYLLTAAVRTDGSSHLTEKYSTFPSLALGWSVIKEKFMENSRVFSDFKVRASYGITGNQAVAPYGTIQQILSNTPSVSVPNYYWGGTVAAVATPFGGPVASSLKWERTTAYDAGVDLAFLQNRLTLSVDAYLKQIRDLLYNYQAPFYNSGQQYARNIGSIDNKGLEFAMGGTPVLAHKFKWTTNLTLSFNRNKVVDLGGLDNVTASNIGSPQQNLVILKVGQPLAQFWGYKFEGTWKNSEAAEAAKFGMKPGDAKYQDVNGDNKYTSADLQTIGNGTPKYSFGWINDLNYGDFTLSFMFAGTHGNDIFSQTLAYTWGGLGDARNATTQEALNIWTEKNETNNPTFSKTSANFINSSRFVYDASYIKLKNLAFTYHLPASLLRRVKVRSLDVYVSGQNLFCITHYPGYDPEITNATNALTQGLEMGVIPNPRSYTAGLRLGL</sequence>
<keyword evidence="3 7" id="KW-1134">Transmembrane beta strand</keyword>
<dbReference type="Gene3D" id="2.60.40.1120">
    <property type="entry name" value="Carboxypeptidase-like, regulatory domain"/>
    <property type="match status" value="1"/>
</dbReference>
<evidence type="ECO:0000259" key="9">
    <source>
        <dbReference type="Pfam" id="PF07715"/>
    </source>
</evidence>
<dbReference type="InterPro" id="IPR036942">
    <property type="entry name" value="Beta-barrel_TonB_sf"/>
</dbReference>
<evidence type="ECO:0000256" key="6">
    <source>
        <dbReference type="ARBA" id="ARBA00023237"/>
    </source>
</evidence>
<gene>
    <name evidence="10" type="ORF">DCC81_17755</name>
</gene>
<dbReference type="SUPFAM" id="SSF56935">
    <property type="entry name" value="Porins"/>
    <property type="match status" value="1"/>
</dbReference>
<feature type="signal peptide" evidence="8">
    <location>
        <begin position="1"/>
        <end position="19"/>
    </location>
</feature>
<comment type="similarity">
    <text evidence="7">Belongs to the TonB-dependent receptor family.</text>
</comment>
<dbReference type="GO" id="GO:0009279">
    <property type="term" value="C:cell outer membrane"/>
    <property type="evidence" value="ECO:0007669"/>
    <property type="project" value="UniProtKB-SubCell"/>
</dbReference>
<dbReference type="Proteomes" id="UP000244450">
    <property type="component" value="Unassembled WGS sequence"/>
</dbReference>